<proteinExistence type="predicted"/>
<accession>A0A0V0HAH2</accession>
<name>A0A0V0HAH2_SOLCH</name>
<protein>
    <submittedName>
        <fullName evidence="1">Putative ovule protein</fullName>
    </submittedName>
</protein>
<sequence length="74" mass="8954">MNLDPGPLTHDWIKWQCTHQNELKISHIFSHFFLFKLKRTFTLFVFLSSIRHPLNVIQDDIFHFVSLCFMLFKS</sequence>
<reference evidence="1" key="1">
    <citation type="submission" date="2015-12" db="EMBL/GenBank/DDBJ databases">
        <title>Gene expression during late stages of embryo sac development: a critical building block for successful pollen-pistil interactions.</title>
        <authorList>
            <person name="Liu Y."/>
            <person name="Joly V."/>
            <person name="Sabar M."/>
            <person name="Matton D.P."/>
        </authorList>
    </citation>
    <scope>NUCLEOTIDE SEQUENCE</scope>
</reference>
<organism evidence="1">
    <name type="scientific">Solanum chacoense</name>
    <name type="common">Chaco potato</name>
    <dbReference type="NCBI Taxonomy" id="4108"/>
    <lineage>
        <taxon>Eukaryota</taxon>
        <taxon>Viridiplantae</taxon>
        <taxon>Streptophyta</taxon>
        <taxon>Embryophyta</taxon>
        <taxon>Tracheophyta</taxon>
        <taxon>Spermatophyta</taxon>
        <taxon>Magnoliopsida</taxon>
        <taxon>eudicotyledons</taxon>
        <taxon>Gunneridae</taxon>
        <taxon>Pentapetalae</taxon>
        <taxon>asterids</taxon>
        <taxon>lamiids</taxon>
        <taxon>Solanales</taxon>
        <taxon>Solanaceae</taxon>
        <taxon>Solanoideae</taxon>
        <taxon>Solaneae</taxon>
        <taxon>Solanum</taxon>
    </lineage>
</organism>
<evidence type="ECO:0000313" key="1">
    <source>
        <dbReference type="EMBL" id="JAP17375.1"/>
    </source>
</evidence>
<dbReference type="AlphaFoldDB" id="A0A0V0HAH2"/>
<dbReference type="EMBL" id="GEDG01022606">
    <property type="protein sequence ID" value="JAP17375.1"/>
    <property type="molecule type" value="Transcribed_RNA"/>
</dbReference>